<sequence length="331" mass="36116">MAQFDMSVDKLHAYRPDLPVPEDLTAFWQGSVAEAREHDIAVRTERVDNRLRLVDTYDLTYAGWGGEPIKAWLSVPAGTVGPLPTVVQYIGYSGGRGFPFNATLYAQAGYAHITMDTRGQSYSNGGWDVTPDATPGGDNHAPGQLTRGITDPHTYYFRRAYIDAFRALEAAAALEQCDASRMIALGGSQGGGLTIAAAGLAGLHGIQLAGAAPDVPFLCDFPRATTLVNSLPYGEIVRYLAGFRDRVDQVFRTLSYFDGAILGRWASAPTLFSVGLMDQTCPPSTCFAAYNWWGNDTVSDKRVEIYPFNEHIGGGDHQRQVLLDWVRERLG</sequence>
<dbReference type="EMBL" id="DVLP01000169">
    <property type="protein sequence ID" value="HIT75040.1"/>
    <property type="molecule type" value="Genomic_DNA"/>
</dbReference>
<feature type="binding site" evidence="2">
    <location>
        <position position="92"/>
    </location>
    <ligand>
        <name>substrate</name>
    </ligand>
</feature>
<accession>A0A9D1GYW6</accession>
<dbReference type="SUPFAM" id="SSF53474">
    <property type="entry name" value="alpha/beta-Hydrolases"/>
    <property type="match status" value="1"/>
</dbReference>
<evidence type="ECO:0000256" key="1">
    <source>
        <dbReference type="PIRSR" id="PIRSR639069-1"/>
    </source>
</evidence>
<evidence type="ECO:0000313" key="5">
    <source>
        <dbReference type="Proteomes" id="UP000886842"/>
    </source>
</evidence>
<feature type="active site" description="Charge relay system" evidence="1">
    <location>
        <position position="278"/>
    </location>
</feature>
<dbReference type="GO" id="GO:0005976">
    <property type="term" value="P:polysaccharide metabolic process"/>
    <property type="evidence" value="ECO:0007669"/>
    <property type="project" value="TreeGrafter"/>
</dbReference>
<gene>
    <name evidence="4" type="ORF">IAA98_05595</name>
</gene>
<dbReference type="PANTHER" id="PTHR40111">
    <property type="entry name" value="CEPHALOSPORIN-C DEACETYLASE"/>
    <property type="match status" value="1"/>
</dbReference>
<dbReference type="GO" id="GO:0052689">
    <property type="term" value="F:carboxylic ester hydrolase activity"/>
    <property type="evidence" value="ECO:0007669"/>
    <property type="project" value="TreeGrafter"/>
</dbReference>
<evidence type="ECO:0000259" key="3">
    <source>
        <dbReference type="Pfam" id="PF05448"/>
    </source>
</evidence>
<dbReference type="Gene3D" id="3.40.50.1820">
    <property type="entry name" value="alpha/beta hydrolase"/>
    <property type="match status" value="1"/>
</dbReference>
<dbReference type="Proteomes" id="UP000886842">
    <property type="component" value="Unassembled WGS sequence"/>
</dbReference>
<reference evidence="4" key="1">
    <citation type="submission" date="2020-10" db="EMBL/GenBank/DDBJ databases">
        <authorList>
            <person name="Gilroy R."/>
        </authorList>
    </citation>
    <scope>NUCLEOTIDE SEQUENCE</scope>
    <source>
        <strain evidence="4">ChiGjej1B1-24693</strain>
    </source>
</reference>
<reference evidence="4" key="2">
    <citation type="journal article" date="2021" name="PeerJ">
        <title>Extensive microbial diversity within the chicken gut microbiome revealed by metagenomics and culture.</title>
        <authorList>
            <person name="Gilroy R."/>
            <person name="Ravi A."/>
            <person name="Getino M."/>
            <person name="Pursley I."/>
            <person name="Horton D.L."/>
            <person name="Alikhan N.F."/>
            <person name="Baker D."/>
            <person name="Gharbi K."/>
            <person name="Hall N."/>
            <person name="Watson M."/>
            <person name="Adriaenssens E.M."/>
            <person name="Foster-Nyarko E."/>
            <person name="Jarju S."/>
            <person name="Secka A."/>
            <person name="Antonio M."/>
            <person name="Oren A."/>
            <person name="Chaudhuri R.R."/>
            <person name="La Ragione R."/>
            <person name="Hildebrand F."/>
            <person name="Pallen M.J."/>
        </authorList>
    </citation>
    <scope>NUCLEOTIDE SEQUENCE</scope>
    <source>
        <strain evidence="4">ChiGjej1B1-24693</strain>
    </source>
</reference>
<dbReference type="InterPro" id="IPR039069">
    <property type="entry name" value="CE7"/>
</dbReference>
<dbReference type="PANTHER" id="PTHR40111:SF1">
    <property type="entry name" value="CEPHALOSPORIN-C DEACETYLASE"/>
    <property type="match status" value="1"/>
</dbReference>
<proteinExistence type="predicted"/>
<protein>
    <submittedName>
        <fullName evidence="4">Acetylxylan esterase</fullName>
    </submittedName>
</protein>
<feature type="active site" description="Charge relay system" evidence="1">
    <location>
        <position position="311"/>
    </location>
</feature>
<feature type="active site" description="Nucleophile" evidence="1">
    <location>
        <position position="188"/>
    </location>
</feature>
<evidence type="ECO:0000256" key="2">
    <source>
        <dbReference type="PIRSR" id="PIRSR639069-2"/>
    </source>
</evidence>
<feature type="domain" description="Acetyl xylan esterase" evidence="3">
    <location>
        <begin position="1"/>
        <end position="327"/>
    </location>
</feature>
<dbReference type="AlphaFoldDB" id="A0A9D1GYW6"/>
<evidence type="ECO:0000313" key="4">
    <source>
        <dbReference type="EMBL" id="HIT75040.1"/>
    </source>
</evidence>
<organism evidence="4 5">
    <name type="scientific">Candidatus Avipropionibacterium avicola</name>
    <dbReference type="NCBI Taxonomy" id="2840701"/>
    <lineage>
        <taxon>Bacteria</taxon>
        <taxon>Bacillati</taxon>
        <taxon>Actinomycetota</taxon>
        <taxon>Actinomycetes</taxon>
        <taxon>Propionibacteriales</taxon>
        <taxon>Propionibacteriaceae</taxon>
        <taxon>Propionibacteriaceae incertae sedis</taxon>
        <taxon>Candidatus Avipropionibacterium</taxon>
    </lineage>
</organism>
<dbReference type="InterPro" id="IPR008391">
    <property type="entry name" value="AXE1_dom"/>
</dbReference>
<name>A0A9D1GYW6_9ACTN</name>
<dbReference type="Pfam" id="PF05448">
    <property type="entry name" value="AXE1"/>
    <property type="match status" value="1"/>
</dbReference>
<dbReference type="InterPro" id="IPR029058">
    <property type="entry name" value="AB_hydrolase_fold"/>
</dbReference>
<comment type="caution">
    <text evidence="4">The sequence shown here is derived from an EMBL/GenBank/DDBJ whole genome shotgun (WGS) entry which is preliminary data.</text>
</comment>